<dbReference type="AlphaFoldDB" id="A0A1I1RM21"/>
<dbReference type="RefSeq" id="WP_092853283.1">
    <property type="nucleotide sequence ID" value="NZ_FOMI01000010.1"/>
</dbReference>
<organism evidence="1 2">
    <name type="scientific">Algibacter pectinivorans</name>
    <dbReference type="NCBI Taxonomy" id="870482"/>
    <lineage>
        <taxon>Bacteria</taxon>
        <taxon>Pseudomonadati</taxon>
        <taxon>Bacteroidota</taxon>
        <taxon>Flavobacteriia</taxon>
        <taxon>Flavobacteriales</taxon>
        <taxon>Flavobacteriaceae</taxon>
        <taxon>Algibacter</taxon>
    </lineage>
</organism>
<evidence type="ECO:0000313" key="2">
    <source>
        <dbReference type="Proteomes" id="UP000199439"/>
    </source>
</evidence>
<dbReference type="EMBL" id="FOMI01000010">
    <property type="protein sequence ID" value="SFD35324.1"/>
    <property type="molecule type" value="Genomic_DNA"/>
</dbReference>
<gene>
    <name evidence="1" type="ORF">SAMN04487987_11098</name>
</gene>
<dbReference type="OrthoDB" id="1144611at2"/>
<dbReference type="Proteomes" id="UP000199439">
    <property type="component" value="Unassembled WGS sequence"/>
</dbReference>
<dbReference type="STRING" id="870482.SAMN04487987_11098"/>
<protein>
    <submittedName>
        <fullName evidence="1">Uncharacterized protein</fullName>
    </submittedName>
</protein>
<reference evidence="2" key="1">
    <citation type="submission" date="2016-10" db="EMBL/GenBank/DDBJ databases">
        <authorList>
            <person name="Varghese N."/>
            <person name="Submissions S."/>
        </authorList>
    </citation>
    <scope>NUCLEOTIDE SEQUENCE [LARGE SCALE GENOMIC DNA]</scope>
    <source>
        <strain evidence="2">DSM 25730</strain>
    </source>
</reference>
<keyword evidence="2" id="KW-1185">Reference proteome</keyword>
<evidence type="ECO:0000313" key="1">
    <source>
        <dbReference type="EMBL" id="SFD35324.1"/>
    </source>
</evidence>
<name>A0A1I1RM21_9FLAO</name>
<proteinExistence type="predicted"/>
<accession>A0A1I1RM21</accession>
<sequence length="142" mass="16284">MKLIQSEFSEQIKKFVENEVGYIYFFNHIAVIEINEGIHLDITNAHKITDELNSYFEETKPYGVVANRINSYSVNLVHIPLIKKMAKNLYAYGVVGHDLAGKMNAAIENDFCKADKVEYDSLFDAVNSIYQRVKNSSFYSTK</sequence>